<dbReference type="Proteomes" id="UP000001593">
    <property type="component" value="Unassembled WGS sequence"/>
</dbReference>
<evidence type="ECO:0000256" key="1">
    <source>
        <dbReference type="ARBA" id="ARBA00004430"/>
    </source>
</evidence>
<dbReference type="PhylomeDB" id="A7RWG9"/>
<protein>
    <recommendedName>
        <fullName evidence="6">Ciliary microtubule inner protein 2C</fullName>
    </recommendedName>
</protein>
<evidence type="ECO:0000256" key="4">
    <source>
        <dbReference type="ARBA" id="ARBA00023273"/>
    </source>
</evidence>
<dbReference type="PANTHER" id="PTHR34924:SF1">
    <property type="entry name" value="PROTEIN FAM166C"/>
    <property type="match status" value="1"/>
</dbReference>
<evidence type="ECO:0000259" key="7">
    <source>
        <dbReference type="Pfam" id="PF10629"/>
    </source>
</evidence>
<dbReference type="InParanoid" id="A7RWG9"/>
<dbReference type="GO" id="GO:0015630">
    <property type="term" value="C:microtubule cytoskeleton"/>
    <property type="evidence" value="ECO:0007669"/>
    <property type="project" value="UniProtKB-ARBA"/>
</dbReference>
<reference evidence="8 9" key="1">
    <citation type="journal article" date="2007" name="Science">
        <title>Sea anemone genome reveals ancestral eumetazoan gene repertoire and genomic organization.</title>
        <authorList>
            <person name="Putnam N.H."/>
            <person name="Srivastava M."/>
            <person name="Hellsten U."/>
            <person name="Dirks B."/>
            <person name="Chapman J."/>
            <person name="Salamov A."/>
            <person name="Terry A."/>
            <person name="Shapiro H."/>
            <person name="Lindquist E."/>
            <person name="Kapitonov V.V."/>
            <person name="Jurka J."/>
            <person name="Genikhovich G."/>
            <person name="Grigoriev I.V."/>
            <person name="Lucas S.M."/>
            <person name="Steele R.E."/>
            <person name="Finnerty J.R."/>
            <person name="Technau U."/>
            <person name="Martindale M.Q."/>
            <person name="Rokhsar D.S."/>
        </authorList>
    </citation>
    <scope>NUCLEOTIDE SEQUENCE [LARGE SCALE GENOMIC DNA]</scope>
    <source>
        <strain evidence="9">CH2 X CH6</strain>
    </source>
</reference>
<dbReference type="InterPro" id="IPR052329">
    <property type="entry name" value="CIMIP2C"/>
</dbReference>
<keyword evidence="3" id="KW-0206">Cytoskeleton</keyword>
<evidence type="ECO:0000256" key="5">
    <source>
        <dbReference type="ARBA" id="ARBA00035661"/>
    </source>
</evidence>
<dbReference type="GO" id="GO:0005930">
    <property type="term" value="C:axoneme"/>
    <property type="evidence" value="ECO:0007669"/>
    <property type="project" value="UniProtKB-SubCell"/>
</dbReference>
<dbReference type="PANTHER" id="PTHR34924">
    <property type="entry name" value="UPF0573 PROTEIN C2ORF70"/>
    <property type="match status" value="1"/>
</dbReference>
<keyword evidence="9" id="KW-1185">Reference proteome</keyword>
<keyword evidence="4" id="KW-0966">Cell projection</keyword>
<dbReference type="KEGG" id="nve:5516081"/>
<dbReference type="AlphaFoldDB" id="A7RWG9"/>
<proteinExistence type="inferred from homology"/>
<dbReference type="InterPro" id="IPR018902">
    <property type="entry name" value="CMI2A-C-like_dom"/>
</dbReference>
<gene>
    <name evidence="8" type="ORF">NEMVEDRAFT_v1g95867</name>
</gene>
<dbReference type="OMA" id="GNTTAKW"/>
<comment type="similarity">
    <text evidence="5">Belongs to the CIMIP2 family.</text>
</comment>
<dbReference type="HOGENOM" id="CLU_118165_0_0_1"/>
<organism evidence="8 9">
    <name type="scientific">Nematostella vectensis</name>
    <name type="common">Starlet sea anemone</name>
    <dbReference type="NCBI Taxonomy" id="45351"/>
    <lineage>
        <taxon>Eukaryota</taxon>
        <taxon>Metazoa</taxon>
        <taxon>Cnidaria</taxon>
        <taxon>Anthozoa</taxon>
        <taxon>Hexacorallia</taxon>
        <taxon>Actiniaria</taxon>
        <taxon>Edwardsiidae</taxon>
        <taxon>Nematostella</taxon>
    </lineage>
</organism>
<feature type="domain" description="Ciliary microtubule inner protein 2A-C-like" evidence="7">
    <location>
        <begin position="16"/>
        <end position="86"/>
    </location>
</feature>
<evidence type="ECO:0000256" key="3">
    <source>
        <dbReference type="ARBA" id="ARBA00023212"/>
    </source>
</evidence>
<evidence type="ECO:0000313" key="9">
    <source>
        <dbReference type="Proteomes" id="UP000001593"/>
    </source>
</evidence>
<evidence type="ECO:0000313" key="8">
    <source>
        <dbReference type="EMBL" id="EDO44167.1"/>
    </source>
</evidence>
<accession>A7RWG9</accession>
<sequence>MQKLTLVTTNMEMYKHPRHMPGYLGYTPTIKYTYSDTYGNTTAKWFSDYRNATINTSKERMWRGGHKHLPFPTYYTGNPDHVLGARTYARDRWEAAPKYKLFNTHEQDNTIKNFDSAAQQHREQYRDRTQTVQPVKIFLLPKISHETTPSLYHK</sequence>
<evidence type="ECO:0000256" key="2">
    <source>
        <dbReference type="ARBA" id="ARBA00022490"/>
    </source>
</evidence>
<dbReference type="OrthoDB" id="8181742at2759"/>
<dbReference type="EMBL" id="DS469547">
    <property type="protein sequence ID" value="EDO44167.1"/>
    <property type="molecule type" value="Genomic_DNA"/>
</dbReference>
<evidence type="ECO:0000256" key="6">
    <source>
        <dbReference type="ARBA" id="ARBA00041160"/>
    </source>
</evidence>
<dbReference type="Pfam" id="PF10629">
    <property type="entry name" value="CMI2B-like"/>
    <property type="match status" value="1"/>
</dbReference>
<comment type="subcellular location">
    <subcellularLocation>
        <location evidence="1">Cytoplasm</location>
        <location evidence="1">Cytoskeleton</location>
        <location evidence="1">Cilium axoneme</location>
    </subcellularLocation>
</comment>
<name>A7RWG9_NEMVE</name>
<keyword evidence="2" id="KW-0963">Cytoplasm</keyword>
<dbReference type="eggNOG" id="ENOG502S0NQ">
    <property type="taxonomic scope" value="Eukaryota"/>
</dbReference>